<protein>
    <recommendedName>
        <fullName evidence="5">BEACH domain-containing protein</fullName>
    </recommendedName>
</protein>
<dbReference type="SUPFAM" id="SSF56112">
    <property type="entry name" value="Protein kinase-like (PK-like)"/>
    <property type="match status" value="1"/>
</dbReference>
<feature type="repeat" description="WD" evidence="3">
    <location>
        <begin position="1633"/>
        <end position="1663"/>
    </location>
</feature>
<dbReference type="EMBL" id="JAWJWF010000046">
    <property type="protein sequence ID" value="KAK6623826.1"/>
    <property type="molecule type" value="Genomic_DNA"/>
</dbReference>
<dbReference type="SUPFAM" id="SSF48371">
    <property type="entry name" value="ARM repeat"/>
    <property type="match status" value="1"/>
</dbReference>
<keyword evidence="2 3" id="KW-0853">WD repeat</keyword>
<organism evidence="6 7">
    <name type="scientific">Polyplax serrata</name>
    <name type="common">Common mouse louse</name>
    <dbReference type="NCBI Taxonomy" id="468196"/>
    <lineage>
        <taxon>Eukaryota</taxon>
        <taxon>Metazoa</taxon>
        <taxon>Ecdysozoa</taxon>
        <taxon>Arthropoda</taxon>
        <taxon>Hexapoda</taxon>
        <taxon>Insecta</taxon>
        <taxon>Pterygota</taxon>
        <taxon>Neoptera</taxon>
        <taxon>Paraneoptera</taxon>
        <taxon>Psocodea</taxon>
        <taxon>Troctomorpha</taxon>
        <taxon>Phthiraptera</taxon>
        <taxon>Anoplura</taxon>
        <taxon>Polyplacidae</taxon>
        <taxon>Polyplax</taxon>
    </lineage>
</organism>
<dbReference type="InterPro" id="IPR052651">
    <property type="entry name" value="WDR81"/>
</dbReference>
<dbReference type="SMART" id="SM01026">
    <property type="entry name" value="Beach"/>
    <property type="match status" value="1"/>
</dbReference>
<evidence type="ECO:0000313" key="7">
    <source>
        <dbReference type="Proteomes" id="UP001359485"/>
    </source>
</evidence>
<feature type="region of interest" description="Disordered" evidence="4">
    <location>
        <begin position="587"/>
        <end position="617"/>
    </location>
</feature>
<evidence type="ECO:0000313" key="6">
    <source>
        <dbReference type="EMBL" id="KAK6623826.1"/>
    </source>
</evidence>
<comment type="caution">
    <text evidence="6">The sequence shown here is derived from an EMBL/GenBank/DDBJ whole genome shotgun (WGS) entry which is preliminary data.</text>
</comment>
<proteinExistence type="predicted"/>
<dbReference type="Proteomes" id="UP001359485">
    <property type="component" value="Unassembled WGS sequence"/>
</dbReference>
<dbReference type="PANTHER" id="PTHR44662">
    <property type="entry name" value="WD REPEAT-CONTAINING PROTEIN 81"/>
    <property type="match status" value="1"/>
</dbReference>
<comment type="subcellular location">
    <subcellularLocation>
        <location evidence="1">Cytoplasmic vesicle</location>
        <location evidence="1">Autophagosome</location>
    </subcellularLocation>
</comment>
<dbReference type="InterPro" id="IPR016024">
    <property type="entry name" value="ARM-type_fold"/>
</dbReference>
<evidence type="ECO:0000256" key="3">
    <source>
        <dbReference type="PROSITE-ProRule" id="PRU00221"/>
    </source>
</evidence>
<dbReference type="SMART" id="SM00320">
    <property type="entry name" value="WD40"/>
    <property type="match status" value="7"/>
</dbReference>
<dbReference type="Pfam" id="PF02138">
    <property type="entry name" value="Beach"/>
    <property type="match status" value="1"/>
</dbReference>
<sequence length="1880" mass="212277">MDLADVITDELGIPKSYIKNYKSSKNRTFVIVPSDWMASLLTCNKIPEFISSDNLTGDEIQTLFFEKEQPGNWHRILINAVAKLQQDELIIPLPRVRAIHSGNEVDLSFAQLLHYISETNFKNMWKYFYKKHIGDKSDFKGRDSIRGNSMNKNNEILVEIIKRFYGCRIIQGKKLGSGFTSQHAQTEFEPHTNILPALCAIESKNWFLILHYMNQNVTLKDCVTFSPTLIHNNCTKPLFLIYQILQVMKNSHDKGLILGNIQLDDIFIDDTLFIQVIPNLEDNICKLSDIDCDPSVNLSNDQTKTIEFLPKYSTNKLFTVVPSFPRDSDLEGICSKWVNKEISNFDYLMYLNHMAGRRFGDPSCHFIMPWVSDFSTRANGTWRDLSKSKFRLNKGDRQLDLTYENAQNSSQIPHHVSDVLSEITYYVYLSRRTARSILCKHVRSVWVPAEYPSSVQRLQEWTPDECIPEFFYDPTIFKSIHEDLPDLELPHWALTPEEFIEAHRECLESKYVSDRLHNWIDLTFGYKLSGSAAVKSKNVCLHLVENHRQLKTSGVVQLFNHPHPSKRSKVQFYEKIPPKILLSSSVRQTKVSATPTDRGTGGSDDEGHSSGNGEDDTFNIKSSPLIFSKFLSRSKGSLLAPFQSSSSEDTCRSEFQKGYSGTQPSNSSVTINIPRDFNPSGFMAAVETNQNFFRKTFPTKTDVSPSREKKCKSNLKQVVANKRIQEMQVLGCLVVEIFLNSRTRVIDQSDLEKRLKACLNFTSHDSLPPYVRSAVALLLHPFNDPEHYSYVTSSGLPPPSAHQLLQPLLSSFFFPFPKLFPVVYSSVSNLIACTKAIAKHELWNPHEHQVRDALQILKVKRFKADLERVWDDSWFSKSNQIIDLVFPFVKELFDNPSTSRLSVILFLDKVCRSLGPKQTNELLLETLIKLYNSNSLEPNENLYLYHKKFLLILIVRCGLKVFLENFIGPLIEVVGRYHDNSDEKWDADLSSEEHEGDIDQVVTNVEVESSPELQHVKKVRTDLEIEVFSFEQDEGTTNQLREEIVRQAVEHLDLNLTEDQLDDEIAITPGVSRLQSPEIAIPGVQARRHTSPEEEDGKNWDPSTRIFENFNFDRDCLDISQIKASDVAGDSIIWLAHRLGPVLTSRHLTRNLLRVLSLCFTGKDNLEACKLRTDTDEAKLSKLSVLKWKVVGDENVETVLRVLGEISELYGEQIILLQYIPFMSELINLSKKFTLSLEGGVIGCLTLLKYIVPFMNDATLMDELQDVILKTIIHPVIRLVSSTRFVFPSGYAGRYALVAKLVDCIYLISLRIGAEMTKVHIAVPALQRFFLIFDKAHGVLSNYKVGLIDREAHSEYLPSPLRSTVDNRYLEIQRDGSTTEWSVRDTPGEPVSFAHVCSQDSLDSLHCESTNDQLNQNTLRSDALTELKNVFDARLAHQCYGTFYRFLGDTAMENCLKNQTLLRDLYYRYEQEQSSQGSTDSSQRVGKDRYGSQDSTAEGEGIGSFGSNVAVIGNKIELQTCGSADSLACINGVMDADVSSQICREKKDSGRQLRGNWLAYWEHEIGRSEKDSKFNFKQIKLQNFTGHGNSVRMICCLENENSFLSGSKDKTVKLWSLRSQGDGHGSNGCQFTYAHHRKSLLSLSFIPSTRIVASCDSTIHLWDPFVGKTISAMDNTRVAPINCLKALNPPSCCLVAATMDATLKIVDARLSSFVSEFKVSLNSVGLIRSICVSSNGYWIAVGQASGQLTVLDIRTGMILSSWKGHEAEVLQLAVFNDNVLMSSSLDQTVSAWSPLDGKFKFCMKGPTEPVHCLAVYNSELITGTTANRIGVHTSIDNQASFSSTKLRSDTFKGILTSMAVLPLNKLLLLGADNGNITLLC</sequence>
<feature type="region of interest" description="Disordered" evidence="4">
    <location>
        <begin position="1473"/>
        <end position="1501"/>
    </location>
</feature>
<name>A0ABR1AMW2_POLSC</name>
<feature type="domain" description="BEACH" evidence="5">
    <location>
        <begin position="322"/>
        <end position="588"/>
    </location>
</feature>
<dbReference type="PROSITE" id="PS50082">
    <property type="entry name" value="WD_REPEATS_2"/>
    <property type="match status" value="2"/>
</dbReference>
<dbReference type="InterPro" id="IPR001680">
    <property type="entry name" value="WD40_rpt"/>
</dbReference>
<evidence type="ECO:0000256" key="1">
    <source>
        <dbReference type="ARBA" id="ARBA00004419"/>
    </source>
</evidence>
<accession>A0ABR1AMW2</accession>
<dbReference type="PANTHER" id="PTHR44662:SF1">
    <property type="entry name" value="WD REPEAT-CONTAINING PROTEIN 81"/>
    <property type="match status" value="1"/>
</dbReference>
<feature type="repeat" description="WD" evidence="3">
    <location>
        <begin position="1584"/>
        <end position="1619"/>
    </location>
</feature>
<dbReference type="InterPro" id="IPR015943">
    <property type="entry name" value="WD40/YVTN_repeat-like_dom_sf"/>
</dbReference>
<dbReference type="Gene3D" id="1.10.1540.10">
    <property type="entry name" value="BEACH domain"/>
    <property type="match status" value="1"/>
</dbReference>
<dbReference type="InterPro" id="IPR036322">
    <property type="entry name" value="WD40_repeat_dom_sf"/>
</dbReference>
<evidence type="ECO:0000256" key="2">
    <source>
        <dbReference type="ARBA" id="ARBA00022574"/>
    </source>
</evidence>
<keyword evidence="7" id="KW-1185">Reference proteome</keyword>
<evidence type="ECO:0000256" key="4">
    <source>
        <dbReference type="SAM" id="MobiDB-lite"/>
    </source>
</evidence>
<dbReference type="SUPFAM" id="SSF81837">
    <property type="entry name" value="BEACH domain"/>
    <property type="match status" value="1"/>
</dbReference>
<dbReference type="InterPro" id="IPR000409">
    <property type="entry name" value="BEACH_dom"/>
</dbReference>
<feature type="compositionally biased region" description="Polar residues" evidence="4">
    <location>
        <begin position="587"/>
        <end position="597"/>
    </location>
</feature>
<dbReference type="SUPFAM" id="SSF50978">
    <property type="entry name" value="WD40 repeat-like"/>
    <property type="match status" value="1"/>
</dbReference>
<dbReference type="Pfam" id="PF00400">
    <property type="entry name" value="WD40"/>
    <property type="match status" value="2"/>
</dbReference>
<dbReference type="CDD" id="cd06071">
    <property type="entry name" value="Beach"/>
    <property type="match status" value="1"/>
</dbReference>
<reference evidence="6 7" key="1">
    <citation type="submission" date="2023-09" db="EMBL/GenBank/DDBJ databases">
        <title>Genomes of two closely related lineages of the louse Polyplax serrata with different host specificities.</title>
        <authorList>
            <person name="Martinu J."/>
            <person name="Tarabai H."/>
            <person name="Stefka J."/>
            <person name="Hypsa V."/>
        </authorList>
    </citation>
    <scope>NUCLEOTIDE SEQUENCE [LARGE SCALE GENOMIC DNA]</scope>
    <source>
        <strain evidence="6">98ZLc_SE</strain>
    </source>
</reference>
<dbReference type="Gene3D" id="2.130.10.10">
    <property type="entry name" value="YVTN repeat-like/Quinoprotein amine dehydrogenase"/>
    <property type="match status" value="2"/>
</dbReference>
<dbReference type="PROSITE" id="PS50294">
    <property type="entry name" value="WD_REPEATS_REGION"/>
    <property type="match status" value="1"/>
</dbReference>
<dbReference type="InterPro" id="IPR036372">
    <property type="entry name" value="BEACH_dom_sf"/>
</dbReference>
<dbReference type="InterPro" id="IPR011009">
    <property type="entry name" value="Kinase-like_dom_sf"/>
</dbReference>
<gene>
    <name evidence="6" type="ORF">RUM44_010682</name>
</gene>
<dbReference type="PROSITE" id="PS50197">
    <property type="entry name" value="BEACH"/>
    <property type="match status" value="1"/>
</dbReference>
<feature type="compositionally biased region" description="Polar residues" evidence="4">
    <location>
        <begin position="1473"/>
        <end position="1484"/>
    </location>
</feature>
<evidence type="ECO:0000259" key="5">
    <source>
        <dbReference type="PROSITE" id="PS50197"/>
    </source>
</evidence>